<dbReference type="InterPro" id="IPR050951">
    <property type="entry name" value="Retrovirus_Pol_polyprotein"/>
</dbReference>
<dbReference type="EMBL" id="JAMRDG010000001">
    <property type="protein sequence ID" value="KAJ3698219.1"/>
    <property type="molecule type" value="Genomic_DNA"/>
</dbReference>
<protein>
    <recommendedName>
        <fullName evidence="13">Reverse transcriptase domain-containing protein</fullName>
    </recommendedName>
</protein>
<name>A0AAD5ZID6_9POAL</name>
<dbReference type="PANTHER" id="PTHR37984">
    <property type="entry name" value="PROTEIN CBG26694"/>
    <property type="match status" value="1"/>
</dbReference>
<dbReference type="Pfam" id="PF00078">
    <property type="entry name" value="RVT_1"/>
    <property type="match status" value="1"/>
</dbReference>
<dbReference type="PANTHER" id="PTHR37984:SF5">
    <property type="entry name" value="PROTEIN NYNRIN-LIKE"/>
    <property type="match status" value="1"/>
</dbReference>
<dbReference type="PROSITE" id="PS50878">
    <property type="entry name" value="RT_POL"/>
    <property type="match status" value="1"/>
</dbReference>
<dbReference type="Pfam" id="PF19259">
    <property type="entry name" value="Ty3_capsid"/>
    <property type="match status" value="1"/>
</dbReference>
<dbReference type="InterPro" id="IPR021109">
    <property type="entry name" value="Peptidase_aspartic_dom_sf"/>
</dbReference>
<dbReference type="Gene3D" id="3.10.20.370">
    <property type="match status" value="1"/>
</dbReference>
<dbReference type="FunFam" id="3.10.10.10:FF:000007">
    <property type="entry name" value="Retrovirus-related Pol polyprotein from transposon 17.6-like Protein"/>
    <property type="match status" value="1"/>
</dbReference>
<dbReference type="GO" id="GO:0004190">
    <property type="term" value="F:aspartic-type endopeptidase activity"/>
    <property type="evidence" value="ECO:0007669"/>
    <property type="project" value="InterPro"/>
</dbReference>
<evidence type="ECO:0000313" key="14">
    <source>
        <dbReference type="EMBL" id="KAJ3698219.1"/>
    </source>
</evidence>
<dbReference type="Proteomes" id="UP001210211">
    <property type="component" value="Unassembled WGS sequence"/>
</dbReference>
<reference evidence="14 15" key="1">
    <citation type="journal article" date="2022" name="Cell">
        <title>Repeat-based holocentromeres influence genome architecture and karyotype evolution.</title>
        <authorList>
            <person name="Hofstatter P.G."/>
            <person name="Thangavel G."/>
            <person name="Lux T."/>
            <person name="Neumann P."/>
            <person name="Vondrak T."/>
            <person name="Novak P."/>
            <person name="Zhang M."/>
            <person name="Costa L."/>
            <person name="Castellani M."/>
            <person name="Scott A."/>
            <person name="Toegelov H."/>
            <person name="Fuchs J."/>
            <person name="Mata-Sucre Y."/>
            <person name="Dias Y."/>
            <person name="Vanzela A.L.L."/>
            <person name="Huettel B."/>
            <person name="Almeida C.C.S."/>
            <person name="Simkova H."/>
            <person name="Souza G."/>
            <person name="Pedrosa-Harand A."/>
            <person name="Macas J."/>
            <person name="Mayer K.F.X."/>
            <person name="Houben A."/>
            <person name="Marques A."/>
        </authorList>
    </citation>
    <scope>NUCLEOTIDE SEQUENCE [LARGE SCALE GENOMIC DNA]</scope>
    <source>
        <strain evidence="14">RhyTen1mFocal</strain>
    </source>
</reference>
<dbReference type="InterPro" id="IPR045358">
    <property type="entry name" value="Ty3_capsid"/>
</dbReference>
<dbReference type="AlphaFoldDB" id="A0AAD5ZID6"/>
<keyword evidence="9" id="KW-0229">DNA integration</keyword>
<keyword evidence="5" id="KW-0255">Endonuclease</keyword>
<evidence type="ECO:0000259" key="13">
    <source>
        <dbReference type="PROSITE" id="PS50878"/>
    </source>
</evidence>
<dbReference type="InterPro" id="IPR000477">
    <property type="entry name" value="RT_dom"/>
</dbReference>
<feature type="region of interest" description="Disordered" evidence="12">
    <location>
        <begin position="220"/>
        <end position="239"/>
    </location>
</feature>
<dbReference type="SUPFAM" id="SSF50630">
    <property type="entry name" value="Acid proteases"/>
    <property type="match status" value="1"/>
</dbReference>
<keyword evidence="11" id="KW-0511">Multifunctional enzyme</keyword>
<evidence type="ECO:0000256" key="10">
    <source>
        <dbReference type="ARBA" id="ARBA00022918"/>
    </source>
</evidence>
<dbReference type="PROSITE" id="PS00141">
    <property type="entry name" value="ASP_PROTEASE"/>
    <property type="match status" value="1"/>
</dbReference>
<dbReference type="Gene3D" id="3.10.10.10">
    <property type="entry name" value="HIV Type 1 Reverse Transcriptase, subunit A, domain 1"/>
    <property type="match status" value="1"/>
</dbReference>
<evidence type="ECO:0000256" key="6">
    <source>
        <dbReference type="ARBA" id="ARBA00022801"/>
    </source>
</evidence>
<dbReference type="GO" id="GO:0003964">
    <property type="term" value="F:RNA-directed DNA polymerase activity"/>
    <property type="evidence" value="ECO:0007669"/>
    <property type="project" value="UniProtKB-KW"/>
</dbReference>
<dbReference type="InterPro" id="IPR043502">
    <property type="entry name" value="DNA/RNA_pol_sf"/>
</dbReference>
<dbReference type="FunFam" id="3.30.70.270:FF:000020">
    <property type="entry name" value="Transposon Tf2-6 polyprotein-like Protein"/>
    <property type="match status" value="1"/>
</dbReference>
<dbReference type="CDD" id="cd01647">
    <property type="entry name" value="RT_LTR"/>
    <property type="match status" value="1"/>
</dbReference>
<dbReference type="InterPro" id="IPR043128">
    <property type="entry name" value="Rev_trsase/Diguanyl_cyclase"/>
</dbReference>
<dbReference type="Gene3D" id="2.40.70.10">
    <property type="entry name" value="Acid Proteases"/>
    <property type="match status" value="1"/>
</dbReference>
<dbReference type="GO" id="GO:0006508">
    <property type="term" value="P:proteolysis"/>
    <property type="evidence" value="ECO:0007669"/>
    <property type="project" value="UniProtKB-KW"/>
</dbReference>
<comment type="caution">
    <text evidence="14">The sequence shown here is derived from an EMBL/GenBank/DDBJ whole genome shotgun (WGS) entry which is preliminary data.</text>
</comment>
<organism evidence="14 15">
    <name type="scientific">Rhynchospora tenuis</name>
    <dbReference type="NCBI Taxonomy" id="198213"/>
    <lineage>
        <taxon>Eukaryota</taxon>
        <taxon>Viridiplantae</taxon>
        <taxon>Streptophyta</taxon>
        <taxon>Embryophyta</taxon>
        <taxon>Tracheophyta</taxon>
        <taxon>Spermatophyta</taxon>
        <taxon>Magnoliopsida</taxon>
        <taxon>Liliopsida</taxon>
        <taxon>Poales</taxon>
        <taxon>Cyperaceae</taxon>
        <taxon>Cyperoideae</taxon>
        <taxon>Rhynchosporeae</taxon>
        <taxon>Rhynchospora</taxon>
    </lineage>
</organism>
<dbReference type="InterPro" id="IPR001969">
    <property type="entry name" value="Aspartic_peptidase_AS"/>
</dbReference>
<dbReference type="GO" id="GO:0003723">
    <property type="term" value="F:RNA binding"/>
    <property type="evidence" value="ECO:0007669"/>
    <property type="project" value="UniProtKB-KW"/>
</dbReference>
<dbReference type="Gene3D" id="3.30.70.270">
    <property type="match status" value="2"/>
</dbReference>
<keyword evidence="1" id="KW-0645">Protease</keyword>
<evidence type="ECO:0000256" key="3">
    <source>
        <dbReference type="ARBA" id="ARBA00022695"/>
    </source>
</evidence>
<evidence type="ECO:0000313" key="15">
    <source>
        <dbReference type="Proteomes" id="UP001210211"/>
    </source>
</evidence>
<proteinExistence type="predicted"/>
<dbReference type="CDD" id="cd09274">
    <property type="entry name" value="RNase_HI_RT_Ty3"/>
    <property type="match status" value="1"/>
</dbReference>
<keyword evidence="8" id="KW-0694">RNA-binding</keyword>
<evidence type="ECO:0000256" key="7">
    <source>
        <dbReference type="ARBA" id="ARBA00022842"/>
    </source>
</evidence>
<dbReference type="GO" id="GO:0015074">
    <property type="term" value="P:DNA integration"/>
    <property type="evidence" value="ECO:0007669"/>
    <property type="project" value="UniProtKB-KW"/>
</dbReference>
<evidence type="ECO:0000256" key="5">
    <source>
        <dbReference type="ARBA" id="ARBA00022759"/>
    </source>
</evidence>
<dbReference type="InterPro" id="IPR041577">
    <property type="entry name" value="RT_RNaseH_2"/>
</dbReference>
<feature type="domain" description="Reverse transcriptase" evidence="13">
    <location>
        <begin position="446"/>
        <end position="625"/>
    </location>
</feature>
<gene>
    <name evidence="14" type="ORF">LUZ61_001924</name>
</gene>
<dbReference type="Pfam" id="PF08284">
    <property type="entry name" value="RVP_2"/>
    <property type="match status" value="1"/>
</dbReference>
<dbReference type="Pfam" id="PF17919">
    <property type="entry name" value="RT_RNaseH_2"/>
    <property type="match status" value="1"/>
</dbReference>
<dbReference type="SUPFAM" id="SSF56672">
    <property type="entry name" value="DNA/RNA polymerases"/>
    <property type="match status" value="1"/>
</dbReference>
<dbReference type="GO" id="GO:0004519">
    <property type="term" value="F:endonuclease activity"/>
    <property type="evidence" value="ECO:0007669"/>
    <property type="project" value="UniProtKB-KW"/>
</dbReference>
<evidence type="ECO:0000256" key="2">
    <source>
        <dbReference type="ARBA" id="ARBA00022679"/>
    </source>
</evidence>
<accession>A0AAD5ZID6</accession>
<keyword evidence="15" id="KW-1185">Reference proteome</keyword>
<evidence type="ECO:0000256" key="9">
    <source>
        <dbReference type="ARBA" id="ARBA00022908"/>
    </source>
</evidence>
<evidence type="ECO:0000256" key="8">
    <source>
        <dbReference type="ARBA" id="ARBA00022884"/>
    </source>
</evidence>
<keyword evidence="2" id="KW-0808">Transferase</keyword>
<sequence length="800" mass="91980">MYQVDDSYKTRLAVMHFSPKIKEWYKGINKWDYPLPWSVLVEKLFNRFKGGRKQHPIEEFKRCHQVSKVEEYVKQFERIKSRVLQVTGAFSEEDFMVGFVSGLREDIRGMVKLLKPPTLIDAYEYALQYEETQDSQSRRLRMSNKQTVIPANTANRNKPVEWKREGSNTGGGYKGSNSNTNKLSLEQKRALGLCYNCHERYFPGHKCAKEAVHLISGEETDKAEEEWGEEEEVSEEDDMGASIEQAIISMHSDKENNKLSSMKFKGQIGHIPICALLDSGSTHSFINPDIIKELQLPIKHTNPMVVMVANGGKMVTDTRCDALSFSLQGQPFEKDVRLLAVQGYDMVLGLDWLMGLGPMQIDWSKGKLEFKKGGKPITLQKDITPELKEVLNQYAELFEEPKGLPPKRSIDHQIPLIPGAKPVNLRPYRYSYFQKLEIETIVEELVNSGVIQPSTSPYASPVLLVKKKNGGWRMCIDYRRLNDSTVKDKFPIPIIEDLLDELHGSKYFSKLDLRSGYHQIRMNEGDVHKTAFRTHEGHYEFLVMPFGLSNAPATFQSLMNHIFKQHSRRFILVFFDDILIYSRSLEEHKKHLQIALKILKSNKLFAKWSKCEFGVERLEYLGNVISVEGVATDPKKIEVMQNWPQPRNVKELRSFLGLTGYYRKFIKGYGTIAKPLSDQLKKNSFNWSEPATQAFNQLKESLVTAPVLAMPDFNQPFVLETDACDTGVGAVLMQNKRPITYFSKSLGVKNQGVSTYEKEFLALLTAVQKWRHYLMSRPFVIRTDQISLKYLLEQRVHHMM</sequence>
<dbReference type="FunFam" id="3.10.20.370:FF:000001">
    <property type="entry name" value="Retrovirus-related Pol polyprotein from transposon 17.6-like protein"/>
    <property type="match status" value="1"/>
</dbReference>
<keyword evidence="6" id="KW-0378">Hydrolase</keyword>
<keyword evidence="4" id="KW-0540">Nuclease</keyword>
<evidence type="ECO:0000256" key="11">
    <source>
        <dbReference type="ARBA" id="ARBA00023268"/>
    </source>
</evidence>
<evidence type="ECO:0000256" key="4">
    <source>
        <dbReference type="ARBA" id="ARBA00022722"/>
    </source>
</evidence>
<dbReference type="CDD" id="cd00303">
    <property type="entry name" value="retropepsin_like"/>
    <property type="match status" value="1"/>
</dbReference>
<keyword evidence="10" id="KW-0695">RNA-directed DNA polymerase</keyword>
<evidence type="ECO:0000256" key="12">
    <source>
        <dbReference type="SAM" id="MobiDB-lite"/>
    </source>
</evidence>
<keyword evidence="3" id="KW-0548">Nucleotidyltransferase</keyword>
<evidence type="ECO:0000256" key="1">
    <source>
        <dbReference type="ARBA" id="ARBA00022670"/>
    </source>
</evidence>
<feature type="compositionally biased region" description="Acidic residues" evidence="12">
    <location>
        <begin position="221"/>
        <end position="239"/>
    </location>
</feature>
<feature type="region of interest" description="Disordered" evidence="12">
    <location>
        <begin position="161"/>
        <end position="180"/>
    </location>
</feature>
<keyword evidence="7" id="KW-0460">Magnesium</keyword>